<dbReference type="GO" id="GO:0046872">
    <property type="term" value="F:metal ion binding"/>
    <property type="evidence" value="ECO:0007669"/>
    <property type="project" value="UniProtKB-KW"/>
</dbReference>
<feature type="region of interest" description="Disordered" evidence="6">
    <location>
        <begin position="1"/>
        <end position="50"/>
    </location>
</feature>
<proteinExistence type="inferred from homology"/>
<comment type="similarity">
    <text evidence="2">Belongs to the peptidase M20A family.</text>
</comment>
<evidence type="ECO:0000256" key="4">
    <source>
        <dbReference type="ARBA" id="ARBA00022801"/>
    </source>
</evidence>
<dbReference type="InterPro" id="IPR050072">
    <property type="entry name" value="Peptidase_M20A"/>
</dbReference>
<gene>
    <name evidence="8" type="ORF">SANBI_003343</name>
</gene>
<dbReference type="AlphaFoldDB" id="A0AAF0Z2X0"/>
<dbReference type="EMBL" id="CP138359">
    <property type="protein sequence ID" value="WPF82013.1"/>
    <property type="molecule type" value="Genomic_DNA"/>
</dbReference>
<reference evidence="9" key="1">
    <citation type="submission" date="2023-11" db="EMBL/GenBank/DDBJ databases">
        <authorList>
            <person name="Helweg L.P."/>
            <person name="Kiel A."/>
            <person name="Hitz F."/>
            <person name="Ruckert-Reed C."/>
            <person name="Busche T."/>
            <person name="Kaltschmidt B."/>
            <person name="Kaltschmidt C."/>
        </authorList>
    </citation>
    <scope>NUCLEOTIDE SEQUENCE [LARGE SCALE GENOMIC DNA]</scope>
    <source>
        <strain evidence="9">4.1</strain>
    </source>
</reference>
<evidence type="ECO:0000259" key="7">
    <source>
        <dbReference type="Pfam" id="PF07687"/>
    </source>
</evidence>
<keyword evidence="9" id="KW-1185">Reference proteome</keyword>
<feature type="domain" description="Peptidase M20 dimerisation" evidence="7">
    <location>
        <begin position="236"/>
        <end position="382"/>
    </location>
</feature>
<evidence type="ECO:0000256" key="3">
    <source>
        <dbReference type="ARBA" id="ARBA00022723"/>
    </source>
</evidence>
<dbReference type="InterPro" id="IPR036264">
    <property type="entry name" value="Bact_exopeptidase_dim_dom"/>
</dbReference>
<dbReference type="PANTHER" id="PTHR43808:SF8">
    <property type="entry name" value="PEPTIDASE M20 DIMERISATION DOMAIN-CONTAINING PROTEIN"/>
    <property type="match status" value="1"/>
</dbReference>
<dbReference type="Gene3D" id="1.10.150.900">
    <property type="match status" value="1"/>
</dbReference>
<dbReference type="Gene3D" id="3.30.70.360">
    <property type="match status" value="1"/>
</dbReference>
<dbReference type="Proteomes" id="UP001304340">
    <property type="component" value="Chromosome"/>
</dbReference>
<evidence type="ECO:0000256" key="1">
    <source>
        <dbReference type="ARBA" id="ARBA00001947"/>
    </source>
</evidence>
<sequence>MSSGTQTWTPEGIGAADDAAGARDATSSGAVRSAPGLTTPAGTTGTVAETASRTEQVVALLATLIRNACVNDGSPDSGQEIRNARTLVEFFAGSGVEVELVEPHPGRVSAIFRVRGTDPAAPPLSLIGHTDVVPVDEENWSFAPFAGDVVDGAVRGRGALDMLNLTASMAVVTREIATSGARLAGDLVFAAVADEEAGSRFGMDWITTHRPGLVPTENALTESGGLHVGSHVTVTVGEKGGAPRRLVAHGRGGHGSLPWGAANAALLAAEAALRVAAHRSRPVLDDRWRAFVAASPLSDDVRGALLDPERLDDALAELGTSARFGHAISHLTLSPNVLRSGAKGNVIPGRGEVDVDIRLLPGQTGDDADAAVSTALGDLAAPDGPVEVLAGPARSASVSPDHGRLYDALVGAVTARFPGSQVLPLLTSGGTDARFVRERGGVAYGFALFSEAWDVGRFRSLFHGDDEQVDVESLRLTVDALADVVSEFLAPAGATTEVER</sequence>
<evidence type="ECO:0000256" key="5">
    <source>
        <dbReference type="ARBA" id="ARBA00022833"/>
    </source>
</evidence>
<dbReference type="GO" id="GO:0016787">
    <property type="term" value="F:hydrolase activity"/>
    <property type="evidence" value="ECO:0007669"/>
    <property type="project" value="UniProtKB-KW"/>
</dbReference>
<dbReference type="Gene3D" id="3.40.630.10">
    <property type="entry name" value="Zn peptidases"/>
    <property type="match status" value="1"/>
</dbReference>
<dbReference type="InterPro" id="IPR002933">
    <property type="entry name" value="Peptidase_M20"/>
</dbReference>
<comment type="cofactor">
    <cofactor evidence="1">
        <name>Zn(2+)</name>
        <dbReference type="ChEBI" id="CHEBI:29105"/>
    </cofactor>
</comment>
<dbReference type="KEGG" id="sbil:SANBI_003343"/>
<dbReference type="SUPFAM" id="SSF53187">
    <property type="entry name" value="Zn-dependent exopeptidases"/>
    <property type="match status" value="1"/>
</dbReference>
<evidence type="ECO:0000256" key="2">
    <source>
        <dbReference type="ARBA" id="ARBA00006247"/>
    </source>
</evidence>
<dbReference type="Pfam" id="PF07687">
    <property type="entry name" value="M20_dimer"/>
    <property type="match status" value="1"/>
</dbReference>
<evidence type="ECO:0000313" key="8">
    <source>
        <dbReference type="EMBL" id="WPF82013.1"/>
    </source>
</evidence>
<accession>A0AAF0Z2X0</accession>
<evidence type="ECO:0000313" key="9">
    <source>
        <dbReference type="Proteomes" id="UP001304340"/>
    </source>
</evidence>
<name>A0AAF0Z2X0_9MICO</name>
<evidence type="ECO:0000256" key="6">
    <source>
        <dbReference type="SAM" id="MobiDB-lite"/>
    </source>
</evidence>
<dbReference type="Pfam" id="PF01546">
    <property type="entry name" value="Peptidase_M20"/>
    <property type="match status" value="1"/>
</dbReference>
<protein>
    <submittedName>
        <fullName evidence="8">M20/M25/M40 family metallo-hydrolase</fullName>
    </submittedName>
</protein>
<dbReference type="SUPFAM" id="SSF55031">
    <property type="entry name" value="Bacterial exopeptidase dimerisation domain"/>
    <property type="match status" value="1"/>
</dbReference>
<dbReference type="InterPro" id="IPR011650">
    <property type="entry name" value="Peptidase_M20_dimer"/>
</dbReference>
<feature type="compositionally biased region" description="Low complexity" evidence="6">
    <location>
        <begin position="14"/>
        <end position="50"/>
    </location>
</feature>
<dbReference type="RefSeq" id="WP_319157059.1">
    <property type="nucleotide sequence ID" value="NZ_CP138359.1"/>
</dbReference>
<keyword evidence="3" id="KW-0479">Metal-binding</keyword>
<keyword evidence="5" id="KW-0862">Zinc</keyword>
<organism evidence="8 9">
    <name type="scientific">Sanguibacter biliveldensis</name>
    <dbReference type="NCBI Taxonomy" id="3030830"/>
    <lineage>
        <taxon>Bacteria</taxon>
        <taxon>Bacillati</taxon>
        <taxon>Actinomycetota</taxon>
        <taxon>Actinomycetes</taxon>
        <taxon>Micrococcales</taxon>
        <taxon>Sanguibacteraceae</taxon>
        <taxon>Sanguibacter</taxon>
    </lineage>
</organism>
<keyword evidence="4" id="KW-0378">Hydrolase</keyword>
<dbReference type="PANTHER" id="PTHR43808">
    <property type="entry name" value="ACETYLORNITHINE DEACETYLASE"/>
    <property type="match status" value="1"/>
</dbReference>